<dbReference type="InterPro" id="IPR017871">
    <property type="entry name" value="ABC_transporter-like_CS"/>
</dbReference>
<dbReference type="InterPro" id="IPR052156">
    <property type="entry name" value="BCAA_Transport_ATP-bd_LivF"/>
</dbReference>
<dbReference type="InterPro" id="IPR003439">
    <property type="entry name" value="ABC_transporter-like_ATP-bd"/>
</dbReference>
<evidence type="ECO:0000313" key="7">
    <source>
        <dbReference type="EMBL" id="MYZ46256.1"/>
    </source>
</evidence>
<dbReference type="SUPFAM" id="SSF52540">
    <property type="entry name" value="P-loop containing nucleoside triphosphate hydrolases"/>
    <property type="match status" value="1"/>
</dbReference>
<dbReference type="CDD" id="cd03224">
    <property type="entry name" value="ABC_TM1139_LivF_branched"/>
    <property type="match status" value="1"/>
</dbReference>
<accession>A0A964T0P1</accession>
<dbReference type="EMBL" id="SPKJ01000001">
    <property type="protein sequence ID" value="MYZ46256.1"/>
    <property type="molecule type" value="Genomic_DNA"/>
</dbReference>
<dbReference type="RefSeq" id="WP_161138599.1">
    <property type="nucleotide sequence ID" value="NZ_SPKJ01000001.1"/>
</dbReference>
<dbReference type="GO" id="GO:0015658">
    <property type="term" value="F:branched-chain amino acid transmembrane transporter activity"/>
    <property type="evidence" value="ECO:0007669"/>
    <property type="project" value="TreeGrafter"/>
</dbReference>
<gene>
    <name evidence="7" type="ORF">E4O86_00760</name>
</gene>
<dbReference type="GO" id="GO:0015807">
    <property type="term" value="P:L-amino acid transport"/>
    <property type="evidence" value="ECO:0007669"/>
    <property type="project" value="TreeGrafter"/>
</dbReference>
<dbReference type="GO" id="GO:0016887">
    <property type="term" value="F:ATP hydrolysis activity"/>
    <property type="evidence" value="ECO:0007669"/>
    <property type="project" value="InterPro"/>
</dbReference>
<evidence type="ECO:0000313" key="8">
    <source>
        <dbReference type="Proteomes" id="UP000773614"/>
    </source>
</evidence>
<evidence type="ECO:0000256" key="2">
    <source>
        <dbReference type="ARBA" id="ARBA00022448"/>
    </source>
</evidence>
<dbReference type="Proteomes" id="UP000773614">
    <property type="component" value="Unassembled WGS sequence"/>
</dbReference>
<proteinExistence type="inferred from homology"/>
<keyword evidence="5" id="KW-0029">Amino-acid transport</keyword>
<dbReference type="GO" id="GO:0005524">
    <property type="term" value="F:ATP binding"/>
    <property type="evidence" value="ECO:0007669"/>
    <property type="project" value="UniProtKB-KW"/>
</dbReference>
<reference evidence="7" key="1">
    <citation type="submission" date="2019-03" db="EMBL/GenBank/DDBJ databases">
        <title>Afifella sp. nov., isolated from activated sludge.</title>
        <authorList>
            <person name="Li Q."/>
            <person name="Liu Y."/>
        </authorList>
    </citation>
    <scope>NUCLEOTIDE SEQUENCE</scope>
    <source>
        <strain evidence="7">L72</strain>
    </source>
</reference>
<dbReference type="PANTHER" id="PTHR43820">
    <property type="entry name" value="HIGH-AFFINITY BRANCHED-CHAIN AMINO ACID TRANSPORT ATP-BINDING PROTEIN LIVF"/>
    <property type="match status" value="1"/>
</dbReference>
<evidence type="ECO:0000259" key="6">
    <source>
        <dbReference type="PROSITE" id="PS50893"/>
    </source>
</evidence>
<dbReference type="Pfam" id="PF00005">
    <property type="entry name" value="ABC_tran"/>
    <property type="match status" value="1"/>
</dbReference>
<sequence length="236" mass="25393">MASSLLSVKSISARYGKVTAIEDLSLDVGEGEVIALLGANGSGKTTLLNTISGFIAPSASSIELRGEVISGEPPHRVFRAGVVQVSQMRDLFPAMTVLDNLELGAVCHRATLSRELEKVFHYFPRLAERRTQRVATLSGGEQQMVAIGRALMGRPRILLLDEPSGGLAPRFVQEIANIMNVLKAEGATMLIVEQNIAMALGAADRFYVIRSGTIARSGDVSELGDDHKALAREFYL</sequence>
<evidence type="ECO:0000256" key="3">
    <source>
        <dbReference type="ARBA" id="ARBA00022741"/>
    </source>
</evidence>
<dbReference type="PANTHER" id="PTHR43820:SF4">
    <property type="entry name" value="HIGH-AFFINITY BRANCHED-CHAIN AMINO ACID TRANSPORT ATP-BINDING PROTEIN LIVF"/>
    <property type="match status" value="1"/>
</dbReference>
<protein>
    <submittedName>
        <fullName evidence="7">ABC transporter ATP-binding protein</fullName>
    </submittedName>
</protein>
<dbReference type="InterPro" id="IPR027417">
    <property type="entry name" value="P-loop_NTPase"/>
</dbReference>
<keyword evidence="2" id="KW-0813">Transport</keyword>
<keyword evidence="4 7" id="KW-0067">ATP-binding</keyword>
<evidence type="ECO:0000256" key="4">
    <source>
        <dbReference type="ARBA" id="ARBA00022840"/>
    </source>
</evidence>
<dbReference type="AlphaFoldDB" id="A0A964T0P1"/>
<comment type="similarity">
    <text evidence="1">Belongs to the ABC transporter superfamily.</text>
</comment>
<dbReference type="Gene3D" id="3.40.50.300">
    <property type="entry name" value="P-loop containing nucleotide triphosphate hydrolases"/>
    <property type="match status" value="1"/>
</dbReference>
<keyword evidence="3" id="KW-0547">Nucleotide-binding</keyword>
<dbReference type="InterPro" id="IPR003593">
    <property type="entry name" value="AAA+_ATPase"/>
</dbReference>
<dbReference type="PROSITE" id="PS00211">
    <property type="entry name" value="ABC_TRANSPORTER_1"/>
    <property type="match status" value="1"/>
</dbReference>
<evidence type="ECO:0000256" key="5">
    <source>
        <dbReference type="ARBA" id="ARBA00022970"/>
    </source>
</evidence>
<dbReference type="SMART" id="SM00382">
    <property type="entry name" value="AAA"/>
    <property type="match status" value="1"/>
</dbReference>
<dbReference type="OrthoDB" id="9806149at2"/>
<keyword evidence="8" id="KW-1185">Reference proteome</keyword>
<dbReference type="PROSITE" id="PS50893">
    <property type="entry name" value="ABC_TRANSPORTER_2"/>
    <property type="match status" value="1"/>
</dbReference>
<comment type="caution">
    <text evidence="7">The sequence shown here is derived from an EMBL/GenBank/DDBJ whole genome shotgun (WGS) entry which is preliminary data.</text>
</comment>
<feature type="domain" description="ABC transporter" evidence="6">
    <location>
        <begin position="6"/>
        <end position="236"/>
    </location>
</feature>
<name>A0A964T0P1_9HYPH</name>
<organism evidence="7 8">
    <name type="scientific">Propylenella binzhouense</name>
    <dbReference type="NCBI Taxonomy" id="2555902"/>
    <lineage>
        <taxon>Bacteria</taxon>
        <taxon>Pseudomonadati</taxon>
        <taxon>Pseudomonadota</taxon>
        <taxon>Alphaproteobacteria</taxon>
        <taxon>Hyphomicrobiales</taxon>
        <taxon>Propylenellaceae</taxon>
        <taxon>Propylenella</taxon>
    </lineage>
</organism>
<evidence type="ECO:0000256" key="1">
    <source>
        <dbReference type="ARBA" id="ARBA00005417"/>
    </source>
</evidence>